<dbReference type="AlphaFoldDB" id="A0AAQ3MQ10"/>
<name>A0AAQ3MQ10_VIGMU</name>
<evidence type="ECO:0000313" key="1">
    <source>
        <dbReference type="EMBL" id="WVY95514.1"/>
    </source>
</evidence>
<dbReference type="EMBL" id="CP144691">
    <property type="protein sequence ID" value="WVY95514.1"/>
    <property type="molecule type" value="Genomic_DNA"/>
</dbReference>
<gene>
    <name evidence="1" type="ORF">V8G54_034602</name>
</gene>
<organism evidence="1 2">
    <name type="scientific">Vigna mungo</name>
    <name type="common">Black gram</name>
    <name type="synonym">Phaseolus mungo</name>
    <dbReference type="NCBI Taxonomy" id="3915"/>
    <lineage>
        <taxon>Eukaryota</taxon>
        <taxon>Viridiplantae</taxon>
        <taxon>Streptophyta</taxon>
        <taxon>Embryophyta</taxon>
        <taxon>Tracheophyta</taxon>
        <taxon>Spermatophyta</taxon>
        <taxon>Magnoliopsida</taxon>
        <taxon>eudicotyledons</taxon>
        <taxon>Gunneridae</taxon>
        <taxon>Pentapetalae</taxon>
        <taxon>rosids</taxon>
        <taxon>fabids</taxon>
        <taxon>Fabales</taxon>
        <taxon>Fabaceae</taxon>
        <taxon>Papilionoideae</taxon>
        <taxon>50 kb inversion clade</taxon>
        <taxon>NPAAA clade</taxon>
        <taxon>indigoferoid/millettioid clade</taxon>
        <taxon>Phaseoleae</taxon>
        <taxon>Vigna</taxon>
    </lineage>
</organism>
<proteinExistence type="predicted"/>
<accession>A0AAQ3MQ10</accession>
<dbReference type="Proteomes" id="UP001374535">
    <property type="component" value="Chromosome 10"/>
</dbReference>
<evidence type="ECO:0000313" key="2">
    <source>
        <dbReference type="Proteomes" id="UP001374535"/>
    </source>
</evidence>
<keyword evidence="2" id="KW-1185">Reference proteome</keyword>
<sequence>MRDMILDESEVLESGEETFFPALHVGLEKTSAVVSFPSLLRESVKLQFVKLSLSLLGNFSKVVSRVSIAGTILRFFNFCHSYNLVSPGIQVLVLVLKRNHVQ</sequence>
<reference evidence="1 2" key="1">
    <citation type="journal article" date="2023" name="Life. Sci Alliance">
        <title>Evolutionary insights into 3D genome organization and epigenetic landscape of Vigna mungo.</title>
        <authorList>
            <person name="Junaid A."/>
            <person name="Singh B."/>
            <person name="Bhatia S."/>
        </authorList>
    </citation>
    <scope>NUCLEOTIDE SEQUENCE [LARGE SCALE GENOMIC DNA]</scope>
    <source>
        <strain evidence="1">Urdbean</strain>
    </source>
</reference>
<protein>
    <submittedName>
        <fullName evidence="1">Uncharacterized protein</fullName>
    </submittedName>
</protein>